<dbReference type="InterPro" id="IPR027417">
    <property type="entry name" value="P-loop_NTPase"/>
</dbReference>
<protein>
    <submittedName>
        <fullName evidence="2">GTP-binding protein</fullName>
    </submittedName>
</protein>
<dbReference type="Proteomes" id="UP001418222">
    <property type="component" value="Unassembled WGS sequence"/>
</dbReference>
<dbReference type="PANTHER" id="PTHR11649:SF13">
    <property type="entry name" value="ENGB-TYPE G DOMAIN-CONTAINING PROTEIN"/>
    <property type="match status" value="1"/>
</dbReference>
<evidence type="ECO:0000256" key="1">
    <source>
        <dbReference type="SAM" id="MobiDB-lite"/>
    </source>
</evidence>
<dbReference type="AlphaFoldDB" id="A0AAP0FU67"/>
<organism evidence="2 3">
    <name type="scientific">Platanthera zijinensis</name>
    <dbReference type="NCBI Taxonomy" id="2320716"/>
    <lineage>
        <taxon>Eukaryota</taxon>
        <taxon>Viridiplantae</taxon>
        <taxon>Streptophyta</taxon>
        <taxon>Embryophyta</taxon>
        <taxon>Tracheophyta</taxon>
        <taxon>Spermatophyta</taxon>
        <taxon>Magnoliopsida</taxon>
        <taxon>Liliopsida</taxon>
        <taxon>Asparagales</taxon>
        <taxon>Orchidaceae</taxon>
        <taxon>Orchidoideae</taxon>
        <taxon>Orchideae</taxon>
        <taxon>Orchidinae</taxon>
        <taxon>Platanthera</taxon>
    </lineage>
</organism>
<dbReference type="Gene3D" id="3.40.50.300">
    <property type="entry name" value="P-loop containing nucleotide triphosphate hydrolases"/>
    <property type="match status" value="1"/>
</dbReference>
<keyword evidence="3" id="KW-1185">Reference proteome</keyword>
<dbReference type="EMBL" id="JBBWWQ010000020">
    <property type="protein sequence ID" value="KAK8916004.1"/>
    <property type="molecule type" value="Genomic_DNA"/>
</dbReference>
<feature type="region of interest" description="Disordered" evidence="1">
    <location>
        <begin position="162"/>
        <end position="197"/>
    </location>
</feature>
<gene>
    <name evidence="2" type="ORF">KSP39_PZI022368</name>
</gene>
<dbReference type="PANTHER" id="PTHR11649">
    <property type="entry name" value="MSS1/TRME-RELATED GTP-BINDING PROTEIN"/>
    <property type="match status" value="1"/>
</dbReference>
<comment type="caution">
    <text evidence="2">The sequence shown here is derived from an EMBL/GenBank/DDBJ whole genome shotgun (WGS) entry which is preliminary data.</text>
</comment>
<sequence length="227" mass="25733">MHAPQSSHLQVVERILRYLKTAPGQGLVYKPSTTLSLIVYSDADYVGSLDDRRFTIFFVHTLVDTLLPGITRSRLLLLARLLSYASAPKELRINWDGFTKEYFLKRKTLVSIFLLIDASIPPKKIDLEYAGWLGQNQNELVNVNGNLYSNVARRRRSSSLISPPLFSDSNDSEQEEINRSRRSISTDASLDRADPKFSDPEISACLLQSISAKASKFKKEERLKIQI</sequence>
<name>A0AAP0FU67_9ASPA</name>
<accession>A0AAP0FU67</accession>
<evidence type="ECO:0000313" key="2">
    <source>
        <dbReference type="EMBL" id="KAK8916004.1"/>
    </source>
</evidence>
<evidence type="ECO:0000313" key="3">
    <source>
        <dbReference type="Proteomes" id="UP001418222"/>
    </source>
</evidence>
<proteinExistence type="predicted"/>
<reference evidence="2 3" key="1">
    <citation type="journal article" date="2022" name="Nat. Plants">
        <title>Genomes of leafy and leafless Platanthera orchids illuminate the evolution of mycoheterotrophy.</title>
        <authorList>
            <person name="Li M.H."/>
            <person name="Liu K.W."/>
            <person name="Li Z."/>
            <person name="Lu H.C."/>
            <person name="Ye Q.L."/>
            <person name="Zhang D."/>
            <person name="Wang J.Y."/>
            <person name="Li Y.F."/>
            <person name="Zhong Z.M."/>
            <person name="Liu X."/>
            <person name="Yu X."/>
            <person name="Liu D.K."/>
            <person name="Tu X.D."/>
            <person name="Liu B."/>
            <person name="Hao Y."/>
            <person name="Liao X.Y."/>
            <person name="Jiang Y.T."/>
            <person name="Sun W.H."/>
            <person name="Chen J."/>
            <person name="Chen Y.Q."/>
            <person name="Ai Y."/>
            <person name="Zhai J.W."/>
            <person name="Wu S.S."/>
            <person name="Zhou Z."/>
            <person name="Hsiao Y.Y."/>
            <person name="Wu W.L."/>
            <person name="Chen Y.Y."/>
            <person name="Lin Y.F."/>
            <person name="Hsu J.L."/>
            <person name="Li C.Y."/>
            <person name="Wang Z.W."/>
            <person name="Zhao X."/>
            <person name="Zhong W.Y."/>
            <person name="Ma X.K."/>
            <person name="Ma L."/>
            <person name="Huang J."/>
            <person name="Chen G.Z."/>
            <person name="Huang M.Z."/>
            <person name="Huang L."/>
            <person name="Peng D.H."/>
            <person name="Luo Y.B."/>
            <person name="Zou S.Q."/>
            <person name="Chen S.P."/>
            <person name="Lan S."/>
            <person name="Tsai W.C."/>
            <person name="Van de Peer Y."/>
            <person name="Liu Z.J."/>
        </authorList>
    </citation>
    <scope>NUCLEOTIDE SEQUENCE [LARGE SCALE GENOMIC DNA]</scope>
    <source>
        <strain evidence="2">Lor287</strain>
    </source>
</reference>